<comment type="caution">
    <text evidence="1">The sequence shown here is derived from an EMBL/GenBank/DDBJ whole genome shotgun (WGS) entry which is preliminary data.</text>
</comment>
<evidence type="ECO:0000313" key="2">
    <source>
        <dbReference type="Proteomes" id="UP001177670"/>
    </source>
</evidence>
<accession>A0AA40G4S1</accession>
<evidence type="ECO:0000313" key="1">
    <source>
        <dbReference type="EMBL" id="KAK1130971.1"/>
    </source>
</evidence>
<dbReference type="EMBL" id="JAHYIQ010000006">
    <property type="protein sequence ID" value="KAK1130971.1"/>
    <property type="molecule type" value="Genomic_DNA"/>
</dbReference>
<keyword evidence="2" id="KW-1185">Reference proteome</keyword>
<proteinExistence type="predicted"/>
<protein>
    <submittedName>
        <fullName evidence="1">Uncharacterized protein</fullName>
    </submittedName>
</protein>
<reference evidence="1" key="1">
    <citation type="submission" date="2021-10" db="EMBL/GenBank/DDBJ databases">
        <title>Melipona bicolor Genome sequencing and assembly.</title>
        <authorList>
            <person name="Araujo N.S."/>
            <person name="Arias M.C."/>
        </authorList>
    </citation>
    <scope>NUCLEOTIDE SEQUENCE</scope>
    <source>
        <strain evidence="1">USP_2M_L1-L4_2017</strain>
        <tissue evidence="1">Whole body</tissue>
    </source>
</reference>
<sequence>MNDDCSKNKNMCSLNVLCHFVFSHRLLNSHILKASDLADKFVREENTRNVCEIQTGKLHSTGFAVAWRCNLTLEYDLPRESPEKNPRVEPRESFLVRLRAGATVSLGFLLIAATHRRESNIYIYAYYRTTYELRNSPRELHQLPTDWDVLES</sequence>
<name>A0AA40G4S1_9HYME</name>
<gene>
    <name evidence="1" type="ORF">K0M31_017276</name>
</gene>
<dbReference type="Proteomes" id="UP001177670">
    <property type="component" value="Unassembled WGS sequence"/>
</dbReference>
<organism evidence="1 2">
    <name type="scientific">Melipona bicolor</name>
    <dbReference type="NCBI Taxonomy" id="60889"/>
    <lineage>
        <taxon>Eukaryota</taxon>
        <taxon>Metazoa</taxon>
        <taxon>Ecdysozoa</taxon>
        <taxon>Arthropoda</taxon>
        <taxon>Hexapoda</taxon>
        <taxon>Insecta</taxon>
        <taxon>Pterygota</taxon>
        <taxon>Neoptera</taxon>
        <taxon>Endopterygota</taxon>
        <taxon>Hymenoptera</taxon>
        <taxon>Apocrita</taxon>
        <taxon>Aculeata</taxon>
        <taxon>Apoidea</taxon>
        <taxon>Anthophila</taxon>
        <taxon>Apidae</taxon>
        <taxon>Melipona</taxon>
    </lineage>
</organism>
<dbReference type="AlphaFoldDB" id="A0AA40G4S1"/>